<accession>A0A1J9QMN6</accession>
<sequence length="135" mass="14998">MNVTRTITQPSLMQLKHCSNKCGSMHSIHSRRHMWSCAPFDEASFQNYIISPSQRGAGAGTVQEAKREEGVEKNMMLLPVSWLIDISAQIPAVLHEHAVLPLEVITGIGAEYGVFKLVLGGQVREELIARAEEMR</sequence>
<dbReference type="STRING" id="1658174.A0A1J9QMN6"/>
<name>A0A1J9QMN6_9EURO</name>
<comment type="caution">
    <text evidence="1">The sequence shown here is derived from an EMBL/GenBank/DDBJ whole genome shotgun (WGS) entry which is preliminary data.</text>
</comment>
<keyword evidence="2" id="KW-1185">Reference proteome</keyword>
<evidence type="ECO:0000313" key="1">
    <source>
        <dbReference type="EMBL" id="OJD21459.1"/>
    </source>
</evidence>
<proteinExistence type="predicted"/>
<dbReference type="OrthoDB" id="416217at2759"/>
<reference evidence="1 2" key="1">
    <citation type="submission" date="2015-08" db="EMBL/GenBank/DDBJ databases">
        <title>Emmonsia species relationships and genome sequence.</title>
        <authorList>
            <person name="Cuomo C.A."/>
            <person name="Schwartz I.S."/>
            <person name="Kenyon C."/>
            <person name="De Hoog G.S."/>
            <person name="Govender N.P."/>
            <person name="Botha A."/>
            <person name="Moreno L."/>
            <person name="De Vries M."/>
            <person name="Munoz J.F."/>
            <person name="Stielow J.B."/>
        </authorList>
    </citation>
    <scope>NUCLEOTIDE SEQUENCE [LARGE SCALE GENOMIC DNA]</scope>
    <source>
        <strain evidence="1 2">EI222</strain>
    </source>
</reference>
<organism evidence="1 2">
    <name type="scientific">Blastomyces percursus</name>
    <dbReference type="NCBI Taxonomy" id="1658174"/>
    <lineage>
        <taxon>Eukaryota</taxon>
        <taxon>Fungi</taxon>
        <taxon>Dikarya</taxon>
        <taxon>Ascomycota</taxon>
        <taxon>Pezizomycotina</taxon>
        <taxon>Eurotiomycetes</taxon>
        <taxon>Eurotiomycetidae</taxon>
        <taxon>Onygenales</taxon>
        <taxon>Ajellomycetaceae</taxon>
        <taxon>Blastomyces</taxon>
    </lineage>
</organism>
<dbReference type="Proteomes" id="UP000242791">
    <property type="component" value="Unassembled WGS sequence"/>
</dbReference>
<dbReference type="VEuPathDB" id="FungiDB:ACJ73_07201"/>
<protein>
    <submittedName>
        <fullName evidence="1">Uncharacterized protein</fullName>
    </submittedName>
</protein>
<gene>
    <name evidence="1" type="ORF">ACJ73_07201</name>
</gene>
<dbReference type="EMBL" id="LGTZ01001406">
    <property type="protein sequence ID" value="OJD21459.1"/>
    <property type="molecule type" value="Genomic_DNA"/>
</dbReference>
<evidence type="ECO:0000313" key="2">
    <source>
        <dbReference type="Proteomes" id="UP000242791"/>
    </source>
</evidence>
<dbReference type="AlphaFoldDB" id="A0A1J9QMN6"/>